<comment type="caution">
    <text evidence="8">The sequence shown here is derived from an EMBL/GenBank/DDBJ whole genome shotgun (WGS) entry which is preliminary data.</text>
</comment>
<dbReference type="PANTHER" id="PTHR10491">
    <property type="entry name" value="DTDP-4-DEHYDRORHAMNOSE REDUCTASE"/>
    <property type="match status" value="1"/>
</dbReference>
<proteinExistence type="inferred from homology"/>
<dbReference type="SUPFAM" id="SSF51735">
    <property type="entry name" value="NAD(P)-binding Rossmann-fold domains"/>
    <property type="match status" value="1"/>
</dbReference>
<comment type="catalytic activity">
    <reaction evidence="5">
        <text>dTDP-beta-L-rhamnose + NADP(+) = dTDP-4-dehydro-beta-L-rhamnose + NADPH + H(+)</text>
        <dbReference type="Rhea" id="RHEA:21796"/>
        <dbReference type="ChEBI" id="CHEBI:15378"/>
        <dbReference type="ChEBI" id="CHEBI:57510"/>
        <dbReference type="ChEBI" id="CHEBI:57783"/>
        <dbReference type="ChEBI" id="CHEBI:58349"/>
        <dbReference type="ChEBI" id="CHEBI:62830"/>
        <dbReference type="EC" id="1.1.1.133"/>
    </reaction>
</comment>
<evidence type="ECO:0000256" key="6">
    <source>
        <dbReference type="RuleBase" id="RU364082"/>
    </source>
</evidence>
<comment type="similarity">
    <text evidence="2 6">Belongs to the dTDP-4-dehydrorhamnose reductase family.</text>
</comment>
<keyword evidence="6" id="KW-0560">Oxidoreductase</keyword>
<evidence type="ECO:0000259" key="7">
    <source>
        <dbReference type="Pfam" id="PF04321"/>
    </source>
</evidence>
<dbReference type="Gene3D" id="3.40.50.720">
    <property type="entry name" value="NAD(P)-binding Rossmann-like Domain"/>
    <property type="match status" value="1"/>
</dbReference>
<dbReference type="EC" id="1.1.1.133" evidence="3 6"/>
<dbReference type="InterPro" id="IPR036291">
    <property type="entry name" value="NAD(P)-bd_dom_sf"/>
</dbReference>
<name>A0A2S4JG15_9SPIO</name>
<accession>A0A2S4JG15</accession>
<keyword evidence="9" id="KW-1185">Reference proteome</keyword>
<evidence type="ECO:0000313" key="8">
    <source>
        <dbReference type="EMBL" id="POQ98395.1"/>
    </source>
</evidence>
<dbReference type="UniPathway" id="UPA00124"/>
<dbReference type="InterPro" id="IPR029903">
    <property type="entry name" value="RmlD-like-bd"/>
</dbReference>
<dbReference type="EMBL" id="LPWH01000123">
    <property type="protein sequence ID" value="POQ98395.1"/>
    <property type="molecule type" value="Genomic_DNA"/>
</dbReference>
<dbReference type="AlphaFoldDB" id="A0A2S4JG15"/>
<dbReference type="InterPro" id="IPR005913">
    <property type="entry name" value="dTDP_dehydrorham_reduct"/>
</dbReference>
<dbReference type="GO" id="GO:0008831">
    <property type="term" value="F:dTDP-4-dehydrorhamnose reductase activity"/>
    <property type="evidence" value="ECO:0007669"/>
    <property type="project" value="UniProtKB-EC"/>
</dbReference>
<dbReference type="GO" id="GO:0019305">
    <property type="term" value="P:dTDP-rhamnose biosynthetic process"/>
    <property type="evidence" value="ECO:0007669"/>
    <property type="project" value="UniProtKB-UniPathway"/>
</dbReference>
<comment type="pathway">
    <text evidence="1 6">Carbohydrate biosynthesis; dTDP-L-rhamnose biosynthesis.</text>
</comment>
<dbReference type="Pfam" id="PF04321">
    <property type="entry name" value="RmlD_sub_bind"/>
    <property type="match status" value="1"/>
</dbReference>
<sequence>MAKILITGNKGFLGTRFQRYHGREHQIEGVGREDLDILDSDAVQRKIAAFGPRIVIHGAAVTATAFCEQNPEQAREINVTGALNVAAAARDAGARMVFLSTEQVFNGNDEPGPYSEDHQAVPNTVYGKTKLEAEERLREISQDLLILRLTWLFGLPEFREPVNSNVVWDSIRIAISGRRTKVAVHEYRGVTWVYDLLDRFPALLELPSGTYHVGSENDLNRYDLFRHVFCELGISHRVEELLVPDHKLYRERPRDIRLDTEKILSRGIVFPESTRAISQCLRDFMTAGIALPG</sequence>
<organism evidence="8 9">
    <name type="scientific">Alkalispirochaeta sphaeroplastigenens</name>
    <dbReference type="NCBI Taxonomy" id="1187066"/>
    <lineage>
        <taxon>Bacteria</taxon>
        <taxon>Pseudomonadati</taxon>
        <taxon>Spirochaetota</taxon>
        <taxon>Spirochaetia</taxon>
        <taxon>Spirochaetales</taxon>
        <taxon>Spirochaetaceae</taxon>
        <taxon>Alkalispirochaeta</taxon>
    </lineage>
</organism>
<protein>
    <recommendedName>
        <fullName evidence="4 6">dTDP-4-dehydrorhamnose reductase</fullName>
        <ecNumber evidence="3 6">1.1.1.133</ecNumber>
    </recommendedName>
</protein>
<keyword evidence="6" id="KW-0521">NADP</keyword>
<feature type="domain" description="RmlD-like substrate binding" evidence="7">
    <location>
        <begin position="3"/>
        <end position="284"/>
    </location>
</feature>
<comment type="function">
    <text evidence="6">Catalyzes the reduction of dTDP-6-deoxy-L-lyxo-4-hexulose to yield dTDP-L-rhamnose.</text>
</comment>
<evidence type="ECO:0000313" key="9">
    <source>
        <dbReference type="Proteomes" id="UP000237350"/>
    </source>
</evidence>
<reference evidence="9" key="1">
    <citation type="submission" date="2015-12" db="EMBL/GenBank/DDBJ databases">
        <authorList>
            <person name="Lodha T.D."/>
            <person name="Chintalapati S."/>
            <person name="Chintalapati V.R."/>
            <person name="Sravanthi T."/>
        </authorList>
    </citation>
    <scope>NUCLEOTIDE SEQUENCE [LARGE SCALE GENOMIC DNA]</scope>
    <source>
        <strain evidence="9">JC133</strain>
    </source>
</reference>
<evidence type="ECO:0000256" key="4">
    <source>
        <dbReference type="ARBA" id="ARBA00017099"/>
    </source>
</evidence>
<evidence type="ECO:0000256" key="1">
    <source>
        <dbReference type="ARBA" id="ARBA00004781"/>
    </source>
</evidence>
<dbReference type="PANTHER" id="PTHR10491:SF4">
    <property type="entry name" value="METHIONINE ADENOSYLTRANSFERASE 2 SUBUNIT BETA"/>
    <property type="match status" value="1"/>
</dbReference>
<dbReference type="Proteomes" id="UP000237350">
    <property type="component" value="Unassembled WGS sequence"/>
</dbReference>
<evidence type="ECO:0000256" key="3">
    <source>
        <dbReference type="ARBA" id="ARBA00012929"/>
    </source>
</evidence>
<evidence type="ECO:0000256" key="2">
    <source>
        <dbReference type="ARBA" id="ARBA00010944"/>
    </source>
</evidence>
<gene>
    <name evidence="8" type="ORF">AU468_13655</name>
</gene>
<evidence type="ECO:0000256" key="5">
    <source>
        <dbReference type="ARBA" id="ARBA00048200"/>
    </source>
</evidence>
<dbReference type="RefSeq" id="WP_181015631.1">
    <property type="nucleotide sequence ID" value="NZ_LPWH01000123.1"/>
</dbReference>